<protein>
    <submittedName>
        <fullName evidence="6">23S rRNA (Cytidine1920-2'-O)/16S rRNA (Cytidine1409-2'-O)-methyltransferase</fullName>
        <ecNumber evidence="6">2.1.1.226</ecNumber>
        <ecNumber evidence="6">2.1.1.227</ecNumber>
    </submittedName>
    <submittedName>
        <fullName evidence="5">Hemolysin</fullName>
    </submittedName>
</protein>
<dbReference type="GO" id="GO:0008168">
    <property type="term" value="F:methyltransferase activity"/>
    <property type="evidence" value="ECO:0007669"/>
    <property type="project" value="UniProtKB-KW"/>
</dbReference>
<dbReference type="InterPro" id="IPR047048">
    <property type="entry name" value="TlyA"/>
</dbReference>
<keyword evidence="1 3" id="KW-0694">RNA-binding</keyword>
<proteinExistence type="inferred from homology"/>
<comment type="similarity">
    <text evidence="2">Belongs to the TlyA family.</text>
</comment>
<dbReference type="EC" id="2.1.1.226" evidence="6"/>
<dbReference type="RefSeq" id="WP_184885000.1">
    <property type="nucleotide sequence ID" value="NZ_BAAAHD010000045.1"/>
</dbReference>
<evidence type="ECO:0000256" key="3">
    <source>
        <dbReference type="PROSITE-ProRule" id="PRU00182"/>
    </source>
</evidence>
<dbReference type="AlphaFoldDB" id="A0A7W7IEH7"/>
<evidence type="ECO:0000259" key="4">
    <source>
        <dbReference type="SMART" id="SM00363"/>
    </source>
</evidence>
<keyword evidence="6" id="KW-0489">Methyltransferase</keyword>
<dbReference type="Gene3D" id="3.10.290.10">
    <property type="entry name" value="RNA-binding S4 domain"/>
    <property type="match status" value="1"/>
</dbReference>
<keyword evidence="8" id="KW-1185">Reference proteome</keyword>
<evidence type="ECO:0000256" key="1">
    <source>
        <dbReference type="ARBA" id="ARBA00022884"/>
    </source>
</evidence>
<dbReference type="EMBL" id="JACHMV010000001">
    <property type="protein sequence ID" value="MBB4775629.1"/>
    <property type="molecule type" value="Genomic_DNA"/>
</dbReference>
<dbReference type="Pfam" id="PF01728">
    <property type="entry name" value="FtsJ"/>
    <property type="match status" value="1"/>
</dbReference>
<dbReference type="SUPFAM" id="SSF55174">
    <property type="entry name" value="Alpha-L RNA-binding motif"/>
    <property type="match status" value="1"/>
</dbReference>
<comment type="caution">
    <text evidence="6">The sequence shown here is derived from an EMBL/GenBank/DDBJ whole genome shotgun (WGS) entry which is preliminary data.</text>
</comment>
<dbReference type="InterPro" id="IPR002877">
    <property type="entry name" value="RNA_MeTrfase_FtsJ_dom"/>
</dbReference>
<dbReference type="EC" id="2.1.1.227" evidence="6"/>
<evidence type="ECO:0000313" key="7">
    <source>
        <dbReference type="Proteomes" id="UP000549343"/>
    </source>
</evidence>
<dbReference type="InterPro" id="IPR002942">
    <property type="entry name" value="S4_RNA-bd"/>
</dbReference>
<dbReference type="GO" id="GO:0032259">
    <property type="term" value="P:methylation"/>
    <property type="evidence" value="ECO:0007669"/>
    <property type="project" value="UniProtKB-KW"/>
</dbReference>
<evidence type="ECO:0000313" key="8">
    <source>
        <dbReference type="Proteomes" id="UP001501427"/>
    </source>
</evidence>
<dbReference type="Gene3D" id="3.40.50.150">
    <property type="entry name" value="Vaccinia Virus protein VP39"/>
    <property type="match status" value="1"/>
</dbReference>
<dbReference type="InterPro" id="IPR029063">
    <property type="entry name" value="SAM-dependent_MTases_sf"/>
</dbReference>
<dbReference type="GO" id="GO:0003723">
    <property type="term" value="F:RNA binding"/>
    <property type="evidence" value="ECO:0007669"/>
    <property type="project" value="UniProtKB-KW"/>
</dbReference>
<keyword evidence="6" id="KW-0808">Transferase</keyword>
<dbReference type="PROSITE" id="PS50889">
    <property type="entry name" value="S4"/>
    <property type="match status" value="1"/>
</dbReference>
<dbReference type="Pfam" id="PF01479">
    <property type="entry name" value="S4"/>
    <property type="match status" value="1"/>
</dbReference>
<evidence type="ECO:0000313" key="5">
    <source>
        <dbReference type="EMBL" id="GAA0578829.1"/>
    </source>
</evidence>
<reference evidence="6 7" key="2">
    <citation type="submission" date="2020-08" db="EMBL/GenBank/DDBJ databases">
        <title>Sequencing the genomes of 1000 actinobacteria strains.</title>
        <authorList>
            <person name="Klenk H.-P."/>
        </authorList>
    </citation>
    <scope>NUCLEOTIDE SEQUENCE [LARGE SCALE GENOMIC DNA]</scope>
    <source>
        <strain evidence="6 7">DSM 44772</strain>
    </source>
</reference>
<gene>
    <name evidence="6" type="ORF">F4557_004047</name>
    <name evidence="5" type="ORF">GCM10009546_46660</name>
</gene>
<dbReference type="Proteomes" id="UP001501427">
    <property type="component" value="Unassembled WGS sequence"/>
</dbReference>
<dbReference type="InterPro" id="IPR036986">
    <property type="entry name" value="S4_RNA-bd_sf"/>
</dbReference>
<dbReference type="SMART" id="SM00363">
    <property type="entry name" value="S4"/>
    <property type="match status" value="1"/>
</dbReference>
<dbReference type="PANTHER" id="PTHR32319:SF0">
    <property type="entry name" value="BACTERIAL HEMOLYSIN-LIKE PROTEIN"/>
    <property type="match status" value="1"/>
</dbReference>
<dbReference type="CDD" id="cd02440">
    <property type="entry name" value="AdoMet_MTases"/>
    <property type="match status" value="1"/>
</dbReference>
<dbReference type="Proteomes" id="UP000549343">
    <property type="component" value="Unassembled WGS sequence"/>
</dbReference>
<accession>A0A7W7IEH7</accession>
<feature type="domain" description="RNA-binding S4" evidence="4">
    <location>
        <begin position="4"/>
        <end position="71"/>
    </location>
</feature>
<dbReference type="CDD" id="cd00165">
    <property type="entry name" value="S4"/>
    <property type="match status" value="1"/>
</dbReference>
<dbReference type="SUPFAM" id="SSF53335">
    <property type="entry name" value="S-adenosyl-L-methionine-dependent methyltransferases"/>
    <property type="match status" value="1"/>
</dbReference>
<reference evidence="5 8" key="1">
    <citation type="journal article" date="2019" name="Int. J. Syst. Evol. Microbiol.">
        <title>The Global Catalogue of Microorganisms (GCM) 10K type strain sequencing project: providing services to taxonomists for standard genome sequencing and annotation.</title>
        <authorList>
            <consortium name="The Broad Institute Genomics Platform"/>
            <consortium name="The Broad Institute Genome Sequencing Center for Infectious Disease"/>
            <person name="Wu L."/>
            <person name="Ma J."/>
        </authorList>
    </citation>
    <scope>NUCLEOTIDE SEQUENCE [LARGE SCALE GENOMIC DNA]</scope>
    <source>
        <strain evidence="5 8">JCM 10667</strain>
    </source>
</reference>
<dbReference type="NCBIfam" id="TIGR00478">
    <property type="entry name" value="tly"/>
    <property type="match status" value="1"/>
</dbReference>
<dbReference type="PANTHER" id="PTHR32319">
    <property type="entry name" value="BACTERIAL HEMOLYSIN-LIKE PROTEIN"/>
    <property type="match status" value="1"/>
</dbReference>
<organism evidence="6 7">
    <name type="scientific">Actinomadura livida</name>
    <dbReference type="NCBI Taxonomy" id="79909"/>
    <lineage>
        <taxon>Bacteria</taxon>
        <taxon>Bacillati</taxon>
        <taxon>Actinomycetota</taxon>
        <taxon>Actinomycetes</taxon>
        <taxon>Streptosporangiales</taxon>
        <taxon>Thermomonosporaceae</taxon>
        <taxon>Actinomadura</taxon>
    </lineage>
</organism>
<name>A0A7W7IEH7_9ACTN</name>
<dbReference type="PIRSF" id="PIRSF005578">
    <property type="entry name" value="TlyA"/>
    <property type="match status" value="1"/>
</dbReference>
<dbReference type="InterPro" id="IPR004538">
    <property type="entry name" value="Hemolysin_A/TlyA"/>
</dbReference>
<reference evidence="5" key="3">
    <citation type="submission" date="2023-12" db="EMBL/GenBank/DDBJ databases">
        <authorList>
            <person name="Sun Q."/>
            <person name="Inoue M."/>
        </authorList>
    </citation>
    <scope>NUCLEOTIDE SEQUENCE</scope>
    <source>
        <strain evidence="5">JCM 10667</strain>
    </source>
</reference>
<evidence type="ECO:0000313" key="6">
    <source>
        <dbReference type="EMBL" id="MBB4775629.1"/>
    </source>
</evidence>
<sequence>MSRRRLDAELVRRGLARSREHAGQLIGDGRVRVGGQTAAKAATQVETGAAIVVAEAADGPEYVSRGGHKLAGALDAFGGPDVKGRVCLDAGASTGGFTDVLLRAGAARVYAVDVGYGQIAWSLRTDERVTVMERVNIRELTPEMLDGDPPELVVGDLSFISLRLVLGPLHACAAPGADFALMVKPQFEVGKDRVGAGGVVRDPELRADAVRRVAGHAATMGLGVRGVTASPLPGPSGNVEYFLWLRAGAPPLDPADLATAIAEGPQ</sequence>
<dbReference type="EMBL" id="BAAAHD010000045">
    <property type="protein sequence ID" value="GAA0578829.1"/>
    <property type="molecule type" value="Genomic_DNA"/>
</dbReference>
<evidence type="ECO:0000256" key="2">
    <source>
        <dbReference type="ARBA" id="ARBA00029460"/>
    </source>
</evidence>